<dbReference type="STRING" id="1223802.SUTH_00505"/>
<reference evidence="1 2" key="1">
    <citation type="journal article" date="2014" name="Syst. Appl. Microbiol.">
        <title>Complete genomes of freshwater sulfur oxidizers Sulfuricella denitrificans skB26 and Sulfuritalea hydrogenivorans sk43H: genetic insights into the sulfur oxidation pathway of betaproteobacteria.</title>
        <authorList>
            <person name="Watanabe T."/>
            <person name="Kojima H."/>
            <person name="Fukui M."/>
        </authorList>
    </citation>
    <scope>NUCLEOTIDE SEQUENCE [LARGE SCALE GENOMIC DNA]</scope>
    <source>
        <strain evidence="1">DSM22779</strain>
    </source>
</reference>
<accession>W0SAU7</accession>
<evidence type="ECO:0000313" key="2">
    <source>
        <dbReference type="Proteomes" id="UP000031637"/>
    </source>
</evidence>
<protein>
    <submittedName>
        <fullName evidence="1">Uncharacterized protein</fullName>
    </submittedName>
</protein>
<dbReference type="HOGENOM" id="CLU_2182626_0_0_4"/>
<dbReference type="AlphaFoldDB" id="W0SAU7"/>
<evidence type="ECO:0000313" key="1">
    <source>
        <dbReference type="EMBL" id="BAO28319.1"/>
    </source>
</evidence>
<sequence length="109" mass="11286">MAITGLGGFAAGAVAEAPADKIASTSAAKDTAGAGQFSLQTPIEIMVEDPGARDVLDRILPGLTTHRMYETFKSMSLEALQGMAPNLLTSDRLNNVAEALAKLVAPKTN</sequence>
<proteinExistence type="predicted"/>
<dbReference type="KEGG" id="shd:SUTH_00505"/>
<organism evidence="1 2">
    <name type="scientific">Sulfuritalea hydrogenivorans sk43H</name>
    <dbReference type="NCBI Taxonomy" id="1223802"/>
    <lineage>
        <taxon>Bacteria</taxon>
        <taxon>Pseudomonadati</taxon>
        <taxon>Pseudomonadota</taxon>
        <taxon>Betaproteobacteria</taxon>
        <taxon>Nitrosomonadales</taxon>
        <taxon>Sterolibacteriaceae</taxon>
        <taxon>Sulfuritalea</taxon>
    </lineage>
</organism>
<name>W0SAU7_9PROT</name>
<dbReference type="Proteomes" id="UP000031637">
    <property type="component" value="Chromosome"/>
</dbReference>
<keyword evidence="2" id="KW-1185">Reference proteome</keyword>
<gene>
    <name evidence="1" type="ORF">SUTH_00505</name>
</gene>
<dbReference type="EMBL" id="AP012547">
    <property type="protein sequence ID" value="BAO28319.1"/>
    <property type="molecule type" value="Genomic_DNA"/>
</dbReference>